<reference evidence="3" key="1">
    <citation type="submission" date="2022-11" db="UniProtKB">
        <authorList>
            <consortium name="WormBaseParasite"/>
        </authorList>
    </citation>
    <scope>IDENTIFICATION</scope>
</reference>
<protein>
    <submittedName>
        <fullName evidence="3">Uncharacterized protein</fullName>
    </submittedName>
</protein>
<dbReference type="AlphaFoldDB" id="A0A914YB10"/>
<evidence type="ECO:0000256" key="1">
    <source>
        <dbReference type="SAM" id="MobiDB-lite"/>
    </source>
</evidence>
<dbReference type="WBParaSite" id="PSU_v2.g1468.t1">
    <property type="protein sequence ID" value="PSU_v2.g1468.t1"/>
    <property type="gene ID" value="PSU_v2.g1468"/>
</dbReference>
<name>A0A914YB10_9BILA</name>
<feature type="region of interest" description="Disordered" evidence="1">
    <location>
        <begin position="134"/>
        <end position="154"/>
    </location>
</feature>
<keyword evidence="2" id="KW-1185">Reference proteome</keyword>
<proteinExistence type="predicted"/>
<organism evidence="2 3">
    <name type="scientific">Panagrolaimus superbus</name>
    <dbReference type="NCBI Taxonomy" id="310955"/>
    <lineage>
        <taxon>Eukaryota</taxon>
        <taxon>Metazoa</taxon>
        <taxon>Ecdysozoa</taxon>
        <taxon>Nematoda</taxon>
        <taxon>Chromadorea</taxon>
        <taxon>Rhabditida</taxon>
        <taxon>Tylenchina</taxon>
        <taxon>Panagrolaimomorpha</taxon>
        <taxon>Panagrolaimoidea</taxon>
        <taxon>Panagrolaimidae</taxon>
        <taxon>Panagrolaimus</taxon>
    </lineage>
</organism>
<feature type="region of interest" description="Disordered" evidence="1">
    <location>
        <begin position="1"/>
        <end position="70"/>
    </location>
</feature>
<dbReference type="Proteomes" id="UP000887577">
    <property type="component" value="Unplaced"/>
</dbReference>
<accession>A0A914YB10</accession>
<dbReference type="PANTHER" id="PTHR45786">
    <property type="entry name" value="DNA BINDING PROTEIN-LIKE"/>
    <property type="match status" value="1"/>
</dbReference>
<evidence type="ECO:0000313" key="3">
    <source>
        <dbReference type="WBParaSite" id="PSU_v2.g1468.t1"/>
    </source>
</evidence>
<evidence type="ECO:0000313" key="2">
    <source>
        <dbReference type="Proteomes" id="UP000887577"/>
    </source>
</evidence>
<sequence length="398" mass="45419">MGRTKIERTASQEALHKAELKQKKAESDRKRRAEKTAEQKDEVKQKKRKDIADKRQNLTEVEKANMNETARLRVEAQRATQTEAQKAERNETERLRMEAQRAAQTDAEKANMNEAARLRVEAQRAQLSAVVRAEQNAEQRARTQNRRSNFDEHEARAENATARLRMQLKRNKVTKLCAAGFEVDDNGEAHYGGPLNFICTHCGSKHFESEKISNKGLSFYGCCQHGTIKVEIPDYPEELKKLFDLPEFKRDIRPLNNVHSFGSFNADVVNFGVNRPGPYAFVVQGQVYYQINTALTNESNQPKSHGQLYIVDPEEAVENRIGIFNNLNPDIVKKLSTILSEINAHAKAFKMLYEEIKLQKEIAEEMGVDPLNLSLHFGIKPGQDQRRFNLQASNEILT</sequence>
<dbReference type="PANTHER" id="PTHR45786:SF74">
    <property type="entry name" value="ATP-DEPENDENT DNA HELICASE"/>
    <property type="match status" value="1"/>
</dbReference>